<feature type="transmembrane region" description="Helical" evidence="1">
    <location>
        <begin position="13"/>
        <end position="36"/>
    </location>
</feature>
<protein>
    <submittedName>
        <fullName evidence="2">Uncharacterized protein</fullName>
    </submittedName>
</protein>
<evidence type="ECO:0000256" key="1">
    <source>
        <dbReference type="SAM" id="Phobius"/>
    </source>
</evidence>
<accession>A0A0A9CJ57</accession>
<sequence>MLSTVEELELAKLYCLCINLAFQILSFCFSCTKLFFQRSTHIPLRVHDLLYSWSRKWRGNRSKSIKVVASKV</sequence>
<proteinExistence type="predicted"/>
<keyword evidence="1" id="KW-0472">Membrane</keyword>
<evidence type="ECO:0000313" key="2">
    <source>
        <dbReference type="EMBL" id="JAD76344.1"/>
    </source>
</evidence>
<keyword evidence="1" id="KW-0812">Transmembrane</keyword>
<name>A0A0A9CJ57_ARUDO</name>
<dbReference type="AlphaFoldDB" id="A0A0A9CJ57"/>
<keyword evidence="1" id="KW-1133">Transmembrane helix</keyword>
<dbReference type="EMBL" id="GBRH01221551">
    <property type="protein sequence ID" value="JAD76344.1"/>
    <property type="molecule type" value="Transcribed_RNA"/>
</dbReference>
<reference evidence="2" key="2">
    <citation type="journal article" date="2015" name="Data Brief">
        <title>Shoot transcriptome of the giant reed, Arundo donax.</title>
        <authorList>
            <person name="Barrero R.A."/>
            <person name="Guerrero F.D."/>
            <person name="Moolhuijzen P."/>
            <person name="Goolsby J.A."/>
            <person name="Tidwell J."/>
            <person name="Bellgard S.E."/>
            <person name="Bellgard M.I."/>
        </authorList>
    </citation>
    <scope>NUCLEOTIDE SEQUENCE</scope>
    <source>
        <tissue evidence="2">Shoot tissue taken approximately 20 cm above the soil surface</tissue>
    </source>
</reference>
<reference evidence="2" key="1">
    <citation type="submission" date="2014-09" db="EMBL/GenBank/DDBJ databases">
        <authorList>
            <person name="Magalhaes I.L.F."/>
            <person name="Oliveira U."/>
            <person name="Santos F.R."/>
            <person name="Vidigal T.H.D.A."/>
            <person name="Brescovit A.D."/>
            <person name="Santos A.J."/>
        </authorList>
    </citation>
    <scope>NUCLEOTIDE SEQUENCE</scope>
    <source>
        <tissue evidence="2">Shoot tissue taken approximately 20 cm above the soil surface</tissue>
    </source>
</reference>
<organism evidence="2">
    <name type="scientific">Arundo donax</name>
    <name type="common">Giant reed</name>
    <name type="synonym">Donax arundinaceus</name>
    <dbReference type="NCBI Taxonomy" id="35708"/>
    <lineage>
        <taxon>Eukaryota</taxon>
        <taxon>Viridiplantae</taxon>
        <taxon>Streptophyta</taxon>
        <taxon>Embryophyta</taxon>
        <taxon>Tracheophyta</taxon>
        <taxon>Spermatophyta</taxon>
        <taxon>Magnoliopsida</taxon>
        <taxon>Liliopsida</taxon>
        <taxon>Poales</taxon>
        <taxon>Poaceae</taxon>
        <taxon>PACMAD clade</taxon>
        <taxon>Arundinoideae</taxon>
        <taxon>Arundineae</taxon>
        <taxon>Arundo</taxon>
    </lineage>
</organism>